<name>A0AAV0WIH1_9HEMI</name>
<dbReference type="EMBL" id="CARXXK010000002">
    <property type="protein sequence ID" value="CAI6355621.1"/>
    <property type="molecule type" value="Genomic_DNA"/>
</dbReference>
<dbReference type="AlphaFoldDB" id="A0AAV0WIH1"/>
<gene>
    <name evidence="1" type="ORF">MEUPH1_LOCUS11453</name>
</gene>
<accession>A0AAV0WIH1</accession>
<reference evidence="1 2" key="1">
    <citation type="submission" date="2023-01" db="EMBL/GenBank/DDBJ databases">
        <authorList>
            <person name="Whitehead M."/>
        </authorList>
    </citation>
    <scope>NUCLEOTIDE SEQUENCE [LARGE SCALE GENOMIC DNA]</scope>
</reference>
<protein>
    <submittedName>
        <fullName evidence="1">Uncharacterized protein</fullName>
    </submittedName>
</protein>
<sequence>MYKLIFDEPYDDIPVGRKPVLMQNEIKYENLYKKPLSITLSKYQDLQKLKQFLPVDTHSFYDSLEHASSFKTKKGKI</sequence>
<evidence type="ECO:0000313" key="2">
    <source>
        <dbReference type="Proteomes" id="UP001160148"/>
    </source>
</evidence>
<comment type="caution">
    <text evidence="1">The sequence shown here is derived from an EMBL/GenBank/DDBJ whole genome shotgun (WGS) entry which is preliminary data.</text>
</comment>
<keyword evidence="2" id="KW-1185">Reference proteome</keyword>
<organism evidence="1 2">
    <name type="scientific">Macrosiphum euphorbiae</name>
    <name type="common">potato aphid</name>
    <dbReference type="NCBI Taxonomy" id="13131"/>
    <lineage>
        <taxon>Eukaryota</taxon>
        <taxon>Metazoa</taxon>
        <taxon>Ecdysozoa</taxon>
        <taxon>Arthropoda</taxon>
        <taxon>Hexapoda</taxon>
        <taxon>Insecta</taxon>
        <taxon>Pterygota</taxon>
        <taxon>Neoptera</taxon>
        <taxon>Paraneoptera</taxon>
        <taxon>Hemiptera</taxon>
        <taxon>Sternorrhyncha</taxon>
        <taxon>Aphidomorpha</taxon>
        <taxon>Aphidoidea</taxon>
        <taxon>Aphididae</taxon>
        <taxon>Macrosiphini</taxon>
        <taxon>Macrosiphum</taxon>
    </lineage>
</organism>
<dbReference type="Proteomes" id="UP001160148">
    <property type="component" value="Unassembled WGS sequence"/>
</dbReference>
<evidence type="ECO:0000313" key="1">
    <source>
        <dbReference type="EMBL" id="CAI6355621.1"/>
    </source>
</evidence>
<proteinExistence type="predicted"/>